<dbReference type="GO" id="GO:0046872">
    <property type="term" value="F:metal ion binding"/>
    <property type="evidence" value="ECO:0007669"/>
    <property type="project" value="UniProtKB-KW"/>
</dbReference>
<name>A0A9N8F0R3_9STRA</name>
<gene>
    <name evidence="5" type="ORF">SEMRO_2652_G333690.1</name>
</gene>
<organism evidence="5 6">
    <name type="scientific">Seminavis robusta</name>
    <dbReference type="NCBI Taxonomy" id="568900"/>
    <lineage>
        <taxon>Eukaryota</taxon>
        <taxon>Sar</taxon>
        <taxon>Stramenopiles</taxon>
        <taxon>Ochrophyta</taxon>
        <taxon>Bacillariophyta</taxon>
        <taxon>Bacillariophyceae</taxon>
        <taxon>Bacillariophycidae</taxon>
        <taxon>Naviculales</taxon>
        <taxon>Naviculaceae</taxon>
        <taxon>Seminavis</taxon>
    </lineage>
</organism>
<sequence length="477" mass="53868">MAVPIDTYMEANVLPNYEAKCMVLSVVVIVTAVFWVVIFPYVASRLLMEPEEVDTSKKKDTPSTDTATTSSTPSTKAKPSNGMKRRGKSNKKSTTDANKKTTQKDPSQAKDETPPPEPPSVPLPILAVASLGCMVSLFYEVMTMSPYNTFVARGVFQVPILTALECEQLINISMAAAKINQDMALQEQQRAEIAGESLNRSMESLLWEPKGWQKLRHGNYPTTDLNVITDPFQKKDLDWLQEKLDARLAPTLSRIYGLPESAIRANDMFVVRYDADFRAKLENHTDDSDISINVLLTDDFEGGGTRFWKLNHEGMQTTKGTRMIFVGFLGVDRIDPFAKDDNRKPKLNLWASWLSLPWVSTKFKEAYSSMIHRKEHGGVKYGNNKYVEALFLDLANVFQIVGDFFAVHHVKNLVAPENADRFINNLDEAYRERQQKEVDDTAKATWFAGQQVDLDLDGTITAEWSTRRASKNRFMEL</sequence>
<keyword evidence="1" id="KW-0408">Iron</keyword>
<feature type="region of interest" description="Disordered" evidence="2">
    <location>
        <begin position="51"/>
        <end position="121"/>
    </location>
</feature>
<dbReference type="OrthoDB" id="69177at2759"/>
<accession>A0A9N8F0R3</accession>
<dbReference type="Proteomes" id="UP001153069">
    <property type="component" value="Unassembled WGS sequence"/>
</dbReference>
<dbReference type="PROSITE" id="PS51471">
    <property type="entry name" value="FE2OG_OXY"/>
    <property type="match status" value="1"/>
</dbReference>
<dbReference type="GO" id="GO:0016491">
    <property type="term" value="F:oxidoreductase activity"/>
    <property type="evidence" value="ECO:0007669"/>
    <property type="project" value="UniProtKB-KW"/>
</dbReference>
<comment type="caution">
    <text evidence="5">The sequence shown here is derived from an EMBL/GenBank/DDBJ whole genome shotgun (WGS) entry which is preliminary data.</text>
</comment>
<feature type="domain" description="Fe2OG dioxygenase" evidence="4">
    <location>
        <begin position="264"/>
        <end position="394"/>
    </location>
</feature>
<dbReference type="EMBL" id="CAICTM010002650">
    <property type="protein sequence ID" value="CAB9529860.1"/>
    <property type="molecule type" value="Genomic_DNA"/>
</dbReference>
<keyword evidence="6" id="KW-1185">Reference proteome</keyword>
<keyword evidence="3" id="KW-1133">Transmembrane helix</keyword>
<reference evidence="5" key="1">
    <citation type="submission" date="2020-06" db="EMBL/GenBank/DDBJ databases">
        <authorList>
            <consortium name="Plant Systems Biology data submission"/>
        </authorList>
    </citation>
    <scope>NUCLEOTIDE SEQUENCE</scope>
    <source>
        <strain evidence="5">D6</strain>
    </source>
</reference>
<evidence type="ECO:0000256" key="3">
    <source>
        <dbReference type="SAM" id="Phobius"/>
    </source>
</evidence>
<proteinExistence type="inferred from homology"/>
<evidence type="ECO:0000256" key="2">
    <source>
        <dbReference type="SAM" id="MobiDB-lite"/>
    </source>
</evidence>
<comment type="similarity">
    <text evidence="1">Belongs to the iron/ascorbate-dependent oxidoreductase family.</text>
</comment>
<protein>
    <submittedName>
        <fullName evidence="5">Procollagen-lysine,2-oxoglutarate 5-dioxygenase 1</fullName>
    </submittedName>
</protein>
<evidence type="ECO:0000313" key="5">
    <source>
        <dbReference type="EMBL" id="CAB9529860.1"/>
    </source>
</evidence>
<feature type="compositionally biased region" description="Low complexity" evidence="2">
    <location>
        <begin position="63"/>
        <end position="80"/>
    </location>
</feature>
<feature type="transmembrane region" description="Helical" evidence="3">
    <location>
        <begin position="21"/>
        <end position="43"/>
    </location>
</feature>
<evidence type="ECO:0000313" key="6">
    <source>
        <dbReference type="Proteomes" id="UP001153069"/>
    </source>
</evidence>
<evidence type="ECO:0000256" key="1">
    <source>
        <dbReference type="RuleBase" id="RU003682"/>
    </source>
</evidence>
<dbReference type="InterPro" id="IPR005123">
    <property type="entry name" value="Oxoglu/Fe-dep_dioxygenase_dom"/>
</dbReference>
<dbReference type="AlphaFoldDB" id="A0A9N8F0R3"/>
<feature type="compositionally biased region" description="Basic and acidic residues" evidence="2">
    <location>
        <begin position="93"/>
        <end position="113"/>
    </location>
</feature>
<keyword evidence="1" id="KW-0560">Oxidoreductase</keyword>
<keyword evidence="3" id="KW-0812">Transmembrane</keyword>
<evidence type="ECO:0000259" key="4">
    <source>
        <dbReference type="PROSITE" id="PS51471"/>
    </source>
</evidence>
<keyword evidence="3" id="KW-0472">Membrane</keyword>
<keyword evidence="1" id="KW-0479">Metal-binding</keyword>